<feature type="transmembrane region" description="Helical" evidence="1">
    <location>
        <begin position="103"/>
        <end position="122"/>
    </location>
</feature>
<keyword evidence="3" id="KW-1185">Reference proteome</keyword>
<gene>
    <name evidence="2" type="ORF">GCM10007854_07410</name>
</gene>
<keyword evidence="1" id="KW-0812">Transmembrane</keyword>
<dbReference type="Proteomes" id="UP001161390">
    <property type="component" value="Unassembled WGS sequence"/>
</dbReference>
<protein>
    <recommendedName>
        <fullName evidence="4">MHYT domain-containing protein</fullName>
    </recommendedName>
</protein>
<sequence>MAGLGLITIISAGSILFDDSLRSTQWNWTFIPGTIFMVIFGIVCCVTAIKQVREPALRWVLLSGALGVGISVIHYLTQMIFYWPTIDMPVVADFFAETMIEVTLIGCAAVIGILAIPLWSNYRRSH</sequence>
<evidence type="ECO:0000313" key="2">
    <source>
        <dbReference type="EMBL" id="GLQ19786.1"/>
    </source>
</evidence>
<comment type="caution">
    <text evidence="2">The sequence shown here is derived from an EMBL/GenBank/DDBJ whole genome shotgun (WGS) entry which is preliminary data.</text>
</comment>
<evidence type="ECO:0000313" key="3">
    <source>
        <dbReference type="Proteomes" id="UP001161390"/>
    </source>
</evidence>
<proteinExistence type="predicted"/>
<accession>A0ABQ5UX58</accession>
<keyword evidence="1" id="KW-0472">Membrane</keyword>
<reference evidence="2" key="1">
    <citation type="journal article" date="2014" name="Int. J. Syst. Evol. Microbiol.">
        <title>Complete genome of a new Firmicutes species belonging to the dominant human colonic microbiota ('Ruminococcus bicirculans') reveals two chromosomes and a selective capacity to utilize plant glucans.</title>
        <authorList>
            <consortium name="NISC Comparative Sequencing Program"/>
            <person name="Wegmann U."/>
            <person name="Louis P."/>
            <person name="Goesmann A."/>
            <person name="Henrissat B."/>
            <person name="Duncan S.H."/>
            <person name="Flint H.J."/>
        </authorList>
    </citation>
    <scope>NUCLEOTIDE SEQUENCE</scope>
    <source>
        <strain evidence="2">NBRC 108216</strain>
    </source>
</reference>
<reference evidence="2" key="2">
    <citation type="submission" date="2023-01" db="EMBL/GenBank/DDBJ databases">
        <title>Draft genome sequence of Algimonas porphyrae strain NBRC 108216.</title>
        <authorList>
            <person name="Sun Q."/>
            <person name="Mori K."/>
        </authorList>
    </citation>
    <scope>NUCLEOTIDE SEQUENCE</scope>
    <source>
        <strain evidence="2">NBRC 108216</strain>
    </source>
</reference>
<feature type="transmembrane region" description="Helical" evidence="1">
    <location>
        <begin position="61"/>
        <end position="83"/>
    </location>
</feature>
<evidence type="ECO:0008006" key="4">
    <source>
        <dbReference type="Google" id="ProtNLM"/>
    </source>
</evidence>
<organism evidence="2 3">
    <name type="scientific">Algimonas porphyrae</name>
    <dbReference type="NCBI Taxonomy" id="1128113"/>
    <lineage>
        <taxon>Bacteria</taxon>
        <taxon>Pseudomonadati</taxon>
        <taxon>Pseudomonadota</taxon>
        <taxon>Alphaproteobacteria</taxon>
        <taxon>Maricaulales</taxon>
        <taxon>Robiginitomaculaceae</taxon>
        <taxon>Algimonas</taxon>
    </lineage>
</organism>
<dbReference type="EMBL" id="BSNJ01000001">
    <property type="protein sequence ID" value="GLQ19786.1"/>
    <property type="molecule type" value="Genomic_DNA"/>
</dbReference>
<name>A0ABQ5UX58_9PROT</name>
<feature type="transmembrane region" description="Helical" evidence="1">
    <location>
        <begin position="30"/>
        <end position="49"/>
    </location>
</feature>
<evidence type="ECO:0000256" key="1">
    <source>
        <dbReference type="SAM" id="Phobius"/>
    </source>
</evidence>
<keyword evidence="1" id="KW-1133">Transmembrane helix</keyword>